<keyword evidence="2" id="KW-1185">Reference proteome</keyword>
<organism evidence="1 2">
    <name type="scientific">Castilleja foliolosa</name>
    <dbReference type="NCBI Taxonomy" id="1961234"/>
    <lineage>
        <taxon>Eukaryota</taxon>
        <taxon>Viridiplantae</taxon>
        <taxon>Streptophyta</taxon>
        <taxon>Embryophyta</taxon>
        <taxon>Tracheophyta</taxon>
        <taxon>Spermatophyta</taxon>
        <taxon>Magnoliopsida</taxon>
        <taxon>eudicotyledons</taxon>
        <taxon>Gunneridae</taxon>
        <taxon>Pentapetalae</taxon>
        <taxon>asterids</taxon>
        <taxon>lamiids</taxon>
        <taxon>Lamiales</taxon>
        <taxon>Orobanchaceae</taxon>
        <taxon>Pedicularideae</taxon>
        <taxon>Castillejinae</taxon>
        <taxon>Castilleja</taxon>
    </lineage>
</organism>
<reference evidence="2" key="1">
    <citation type="journal article" date="2024" name="IScience">
        <title>Strigolactones Initiate the Formation of Haustorium-like Structures in Castilleja.</title>
        <authorList>
            <person name="Buerger M."/>
            <person name="Peterson D."/>
            <person name="Chory J."/>
        </authorList>
    </citation>
    <scope>NUCLEOTIDE SEQUENCE [LARGE SCALE GENOMIC DNA]</scope>
</reference>
<evidence type="ECO:0000313" key="2">
    <source>
        <dbReference type="Proteomes" id="UP001632038"/>
    </source>
</evidence>
<protein>
    <submittedName>
        <fullName evidence="1">Uncharacterized protein</fullName>
    </submittedName>
</protein>
<comment type="caution">
    <text evidence="1">The sequence shown here is derived from an EMBL/GenBank/DDBJ whole genome shotgun (WGS) entry which is preliminary data.</text>
</comment>
<proteinExistence type="predicted"/>
<dbReference type="EMBL" id="JAVIJP010000005">
    <property type="protein sequence ID" value="KAL3652067.1"/>
    <property type="molecule type" value="Genomic_DNA"/>
</dbReference>
<gene>
    <name evidence="1" type="ORF">CASFOL_001748</name>
</gene>
<accession>A0ABD3ECP1</accession>
<dbReference type="Proteomes" id="UP001632038">
    <property type="component" value="Unassembled WGS sequence"/>
</dbReference>
<name>A0ABD3ECP1_9LAMI</name>
<sequence>MGPIKKPNPSCTFQLYIWVVVPKGTHLLFSLDIHHQKETDENCVSFGRSTPSNLVRIEDFQLERFSFNYRWIQLPRIWFRWILGRV</sequence>
<dbReference type="AlphaFoldDB" id="A0ABD3ECP1"/>
<evidence type="ECO:0000313" key="1">
    <source>
        <dbReference type="EMBL" id="KAL3652067.1"/>
    </source>
</evidence>